<feature type="transmembrane region" description="Helical" evidence="1">
    <location>
        <begin position="15"/>
        <end position="33"/>
    </location>
</feature>
<protein>
    <submittedName>
        <fullName evidence="2">Uncharacterized protein</fullName>
    </submittedName>
</protein>
<name>A0A7S3MNY7_9SPIT</name>
<sequence length="120" mass="13558">MQAHDVVDIESEQLILLHLLGLLVVLHLSAHLSDRVGRADGESLLNMVEIAEFFHRLCLAFLARQFLDLPQVGKHRLWLLPLRHLVDVFEDQARSLVRHDGVGALESGEWRDIAPLISDA</sequence>
<dbReference type="EMBL" id="HBIE01026375">
    <property type="protein sequence ID" value="CAE0313121.1"/>
    <property type="molecule type" value="Transcribed_RNA"/>
</dbReference>
<keyword evidence="1" id="KW-0472">Membrane</keyword>
<evidence type="ECO:0000313" key="2">
    <source>
        <dbReference type="EMBL" id="CAE0313121.1"/>
    </source>
</evidence>
<evidence type="ECO:0000256" key="1">
    <source>
        <dbReference type="SAM" id="Phobius"/>
    </source>
</evidence>
<reference evidence="2" key="1">
    <citation type="submission" date="2021-01" db="EMBL/GenBank/DDBJ databases">
        <authorList>
            <person name="Corre E."/>
            <person name="Pelletier E."/>
            <person name="Niang G."/>
            <person name="Scheremetjew M."/>
            <person name="Finn R."/>
            <person name="Kale V."/>
            <person name="Holt S."/>
            <person name="Cochrane G."/>
            <person name="Meng A."/>
            <person name="Brown T."/>
            <person name="Cohen L."/>
        </authorList>
    </citation>
    <scope>NUCLEOTIDE SEQUENCE</scope>
    <source>
        <strain evidence="2">Fehren 1</strain>
    </source>
</reference>
<proteinExistence type="predicted"/>
<accession>A0A7S3MNY7</accession>
<gene>
    <name evidence="2" type="ORF">FEHR0123_LOCUS8045</name>
</gene>
<keyword evidence="1" id="KW-0812">Transmembrane</keyword>
<keyword evidence="1" id="KW-1133">Transmembrane helix</keyword>
<dbReference type="AlphaFoldDB" id="A0A7S3MNY7"/>
<organism evidence="2">
    <name type="scientific">Favella ehrenbergii</name>
    <dbReference type="NCBI Taxonomy" id="182087"/>
    <lineage>
        <taxon>Eukaryota</taxon>
        <taxon>Sar</taxon>
        <taxon>Alveolata</taxon>
        <taxon>Ciliophora</taxon>
        <taxon>Intramacronucleata</taxon>
        <taxon>Spirotrichea</taxon>
        <taxon>Choreotrichia</taxon>
        <taxon>Tintinnida</taxon>
        <taxon>Xystonellidae</taxon>
        <taxon>Favella</taxon>
    </lineage>
</organism>